<feature type="non-terminal residue" evidence="1">
    <location>
        <position position="1"/>
    </location>
</feature>
<dbReference type="EMBL" id="CAJVQC010114955">
    <property type="protein sequence ID" value="CAG8836517.1"/>
    <property type="molecule type" value="Genomic_DNA"/>
</dbReference>
<reference evidence="1" key="1">
    <citation type="submission" date="2021-06" db="EMBL/GenBank/DDBJ databases">
        <authorList>
            <person name="Kallberg Y."/>
            <person name="Tangrot J."/>
            <person name="Rosling A."/>
        </authorList>
    </citation>
    <scope>NUCLEOTIDE SEQUENCE</scope>
    <source>
        <strain evidence="1">MA461A</strain>
    </source>
</reference>
<name>A0ACA9SE00_9GLOM</name>
<gene>
    <name evidence="1" type="ORF">RPERSI_LOCUS29963</name>
</gene>
<protein>
    <submittedName>
        <fullName evidence="1">6912_t:CDS:1</fullName>
    </submittedName>
</protein>
<sequence length="44" mass="5005">GKYWQKLFLTPTMSSVSALSYDKTQEPIDALSGDEAQESIYELY</sequence>
<proteinExistence type="predicted"/>
<accession>A0ACA9SE00</accession>
<keyword evidence="2" id="KW-1185">Reference proteome</keyword>
<comment type="caution">
    <text evidence="1">The sequence shown here is derived from an EMBL/GenBank/DDBJ whole genome shotgun (WGS) entry which is preliminary data.</text>
</comment>
<feature type="non-terminal residue" evidence="1">
    <location>
        <position position="44"/>
    </location>
</feature>
<organism evidence="1 2">
    <name type="scientific">Racocetra persica</name>
    <dbReference type="NCBI Taxonomy" id="160502"/>
    <lineage>
        <taxon>Eukaryota</taxon>
        <taxon>Fungi</taxon>
        <taxon>Fungi incertae sedis</taxon>
        <taxon>Mucoromycota</taxon>
        <taxon>Glomeromycotina</taxon>
        <taxon>Glomeromycetes</taxon>
        <taxon>Diversisporales</taxon>
        <taxon>Gigasporaceae</taxon>
        <taxon>Racocetra</taxon>
    </lineage>
</organism>
<dbReference type="Proteomes" id="UP000789920">
    <property type="component" value="Unassembled WGS sequence"/>
</dbReference>
<evidence type="ECO:0000313" key="1">
    <source>
        <dbReference type="EMBL" id="CAG8836517.1"/>
    </source>
</evidence>
<evidence type="ECO:0000313" key="2">
    <source>
        <dbReference type="Proteomes" id="UP000789920"/>
    </source>
</evidence>